<name>A0A6I1MPL7_9CLOT</name>
<evidence type="ECO:0000313" key="1">
    <source>
        <dbReference type="EMBL" id="MPQ45014.1"/>
    </source>
</evidence>
<dbReference type="SUPFAM" id="SSF50494">
    <property type="entry name" value="Trypsin-like serine proteases"/>
    <property type="match status" value="1"/>
</dbReference>
<sequence>MNSLLSSAILDISRNDYHYLMRLPHVVGVGMGYKCINECMTNELSIHVLVEKKVSSDSLNCCSMIPRDYKNIKTDVIEVGSKNRESTENSENVFLGTAPTGLPQRKRPLEGGYGISVINSTNSTGTIGCVVTRGSKYYVLSNNHVLAGYNDFPIGAKFIQPGGDDKGKYPEDFVATLSDFIPLYFKSGSAVPENYVDAAIAEITNPSLKSNKIALVGAIKGVAAPVLNENIKKVGTTSGLTKGKIVTVGTTANVKYDNGKTAFFKDQVLAGLYNKGGDSGSIILNEKDEAIGLLMSGGGPNYKTCIFNNIQNVLKALKINIYLK</sequence>
<keyword evidence="2" id="KW-1185">Reference proteome</keyword>
<dbReference type="Proteomes" id="UP000430345">
    <property type="component" value="Unassembled WGS sequence"/>
</dbReference>
<dbReference type="InterPro" id="IPR043504">
    <property type="entry name" value="Peptidase_S1_PA_chymotrypsin"/>
</dbReference>
<evidence type="ECO:0008006" key="3">
    <source>
        <dbReference type="Google" id="ProtNLM"/>
    </source>
</evidence>
<dbReference type="InterPro" id="IPR009003">
    <property type="entry name" value="Peptidase_S1_PA"/>
</dbReference>
<comment type="caution">
    <text evidence="1">The sequence shown here is derived from an EMBL/GenBank/DDBJ whole genome shotgun (WGS) entry which is preliminary data.</text>
</comment>
<dbReference type="RefSeq" id="WP_152891962.1">
    <property type="nucleotide sequence ID" value="NZ_WHJC01000397.1"/>
</dbReference>
<dbReference type="Gene3D" id="2.40.10.10">
    <property type="entry name" value="Trypsin-like serine proteases"/>
    <property type="match status" value="2"/>
</dbReference>
<protein>
    <recommendedName>
        <fullName evidence="3">Serine protease</fullName>
    </recommendedName>
</protein>
<accession>A0A6I1MPL7</accession>
<dbReference type="EMBL" id="WHJC01000397">
    <property type="protein sequence ID" value="MPQ45014.1"/>
    <property type="molecule type" value="Genomic_DNA"/>
</dbReference>
<dbReference type="OrthoDB" id="104542at2"/>
<evidence type="ECO:0000313" key="2">
    <source>
        <dbReference type="Proteomes" id="UP000430345"/>
    </source>
</evidence>
<organism evidence="1 2">
    <name type="scientific">Clostridium tarantellae</name>
    <dbReference type="NCBI Taxonomy" id="39493"/>
    <lineage>
        <taxon>Bacteria</taxon>
        <taxon>Bacillati</taxon>
        <taxon>Bacillota</taxon>
        <taxon>Clostridia</taxon>
        <taxon>Eubacteriales</taxon>
        <taxon>Clostridiaceae</taxon>
        <taxon>Clostridium</taxon>
    </lineage>
</organism>
<reference evidence="1 2" key="1">
    <citation type="submission" date="2019-10" db="EMBL/GenBank/DDBJ databases">
        <title>The Genome Sequence of Clostridium tarantellae Isolated from Fish Brain.</title>
        <authorList>
            <person name="Bano L."/>
            <person name="Kiel M."/>
            <person name="Sales G."/>
            <person name="Doxey A.C."/>
            <person name="Mansfield M.J."/>
            <person name="Schiavone M."/>
            <person name="Rossetto O."/>
            <person name="Pirazzini M."/>
            <person name="Dobrindt U."/>
            <person name="Montecucco C."/>
        </authorList>
    </citation>
    <scope>NUCLEOTIDE SEQUENCE [LARGE SCALE GENOMIC DNA]</scope>
    <source>
        <strain evidence="1 2">DSM 3997</strain>
    </source>
</reference>
<proteinExistence type="predicted"/>
<dbReference type="AlphaFoldDB" id="A0A6I1MPL7"/>
<gene>
    <name evidence="1" type="ORF">GBZ86_14915</name>
</gene>